<keyword evidence="4" id="KW-1185">Reference proteome</keyword>
<feature type="transmembrane region" description="Helical" evidence="1">
    <location>
        <begin position="114"/>
        <end position="134"/>
    </location>
</feature>
<dbReference type="Proteomes" id="UP000030764">
    <property type="component" value="Unassembled WGS sequence"/>
</dbReference>
<feature type="transmembrane region" description="Helical" evidence="1">
    <location>
        <begin position="52"/>
        <end position="73"/>
    </location>
</feature>
<keyword evidence="1" id="KW-0812">Transmembrane</keyword>
<dbReference type="Proteomes" id="UP000030758">
    <property type="component" value="Unassembled WGS sequence"/>
</dbReference>
<proteinExistence type="predicted"/>
<dbReference type="EMBL" id="KL363190">
    <property type="protein sequence ID" value="KFD57106.1"/>
    <property type="molecule type" value="Genomic_DNA"/>
</dbReference>
<feature type="transmembrane region" description="Helical" evidence="1">
    <location>
        <begin position="85"/>
        <end position="108"/>
    </location>
</feature>
<evidence type="ECO:0000313" key="2">
    <source>
        <dbReference type="EMBL" id="KFD57106.1"/>
    </source>
</evidence>
<reference evidence="3 4" key="1">
    <citation type="journal article" date="2014" name="Nat. Genet.">
        <title>Genome and transcriptome of the porcine whipworm Trichuris suis.</title>
        <authorList>
            <person name="Jex A.R."/>
            <person name="Nejsum P."/>
            <person name="Schwarz E.M."/>
            <person name="Hu L."/>
            <person name="Young N.D."/>
            <person name="Hall R.S."/>
            <person name="Korhonen P.K."/>
            <person name="Liao S."/>
            <person name="Thamsborg S."/>
            <person name="Xia J."/>
            <person name="Xu P."/>
            <person name="Wang S."/>
            <person name="Scheerlinck J.P."/>
            <person name="Hofmann A."/>
            <person name="Sternberg P.W."/>
            <person name="Wang J."/>
            <person name="Gasser R.B."/>
        </authorList>
    </citation>
    <scope>NUCLEOTIDE SEQUENCE [LARGE SCALE GENOMIC DNA]</scope>
    <source>
        <strain evidence="3">DCEP-RM93F</strain>
        <strain evidence="2">DCEP-RM93M</strain>
    </source>
</reference>
<accession>A0A085NJI1</accession>
<evidence type="ECO:0000256" key="1">
    <source>
        <dbReference type="SAM" id="Phobius"/>
    </source>
</evidence>
<dbReference type="AlphaFoldDB" id="A0A085NJI1"/>
<gene>
    <name evidence="2" type="ORF">M513_01991</name>
    <name evidence="3" type="ORF">M514_01991</name>
</gene>
<keyword evidence="1" id="KW-1133">Transmembrane helix</keyword>
<protein>
    <submittedName>
        <fullName evidence="3">Uncharacterized protein</fullName>
    </submittedName>
</protein>
<name>A0A085NJI1_9BILA</name>
<keyword evidence="1" id="KW-0472">Membrane</keyword>
<organism evidence="3">
    <name type="scientific">Trichuris suis</name>
    <name type="common">pig whipworm</name>
    <dbReference type="NCBI Taxonomy" id="68888"/>
    <lineage>
        <taxon>Eukaryota</taxon>
        <taxon>Metazoa</taxon>
        <taxon>Ecdysozoa</taxon>
        <taxon>Nematoda</taxon>
        <taxon>Enoplea</taxon>
        <taxon>Dorylaimia</taxon>
        <taxon>Trichinellida</taxon>
        <taxon>Trichuridae</taxon>
        <taxon>Trichuris</taxon>
    </lineage>
</organism>
<dbReference type="EMBL" id="KL367494">
    <property type="protein sequence ID" value="KFD69627.1"/>
    <property type="molecule type" value="Genomic_DNA"/>
</dbReference>
<sequence length="175" mass="20030">MLIYDVFVSVALLTTTSFLLFYSSPCHVIEKMLAYTSCSSLGAFADIKKSLSYVYCTVVAISVIRLITIVCFVQGLCTSKLKHFVPYICFQILHFVCLIACTLTMTIIWCPFVLTVPVTAVLLAPNAYFMPVIYKFHRKEKCNQFRRETCRRYYCTRRLNNVPSGDSAPLHRYSI</sequence>
<evidence type="ECO:0000313" key="4">
    <source>
        <dbReference type="Proteomes" id="UP000030764"/>
    </source>
</evidence>
<evidence type="ECO:0000313" key="3">
    <source>
        <dbReference type="EMBL" id="KFD69627.1"/>
    </source>
</evidence>